<dbReference type="EMBL" id="RCNT01000003">
    <property type="protein sequence ID" value="RMA42742.1"/>
    <property type="molecule type" value="Genomic_DNA"/>
</dbReference>
<gene>
    <name evidence="2" type="ORF">D9R08_08150</name>
</gene>
<dbReference type="InterPro" id="IPR029058">
    <property type="entry name" value="AB_hydrolase_fold"/>
</dbReference>
<comment type="caution">
    <text evidence="2">The sequence shown here is derived from an EMBL/GenBank/DDBJ whole genome shotgun (WGS) entry which is preliminary data.</text>
</comment>
<dbReference type="Pfam" id="PF00561">
    <property type="entry name" value="Abhydrolase_1"/>
    <property type="match status" value="1"/>
</dbReference>
<dbReference type="RefSeq" id="WP_121897527.1">
    <property type="nucleotide sequence ID" value="NZ_RCNT01000003.1"/>
</dbReference>
<evidence type="ECO:0000313" key="2">
    <source>
        <dbReference type="EMBL" id="RMA42742.1"/>
    </source>
</evidence>
<dbReference type="GO" id="GO:0016787">
    <property type="term" value="F:hydrolase activity"/>
    <property type="evidence" value="ECO:0007669"/>
    <property type="project" value="UniProtKB-KW"/>
</dbReference>
<dbReference type="Gene3D" id="3.40.50.1820">
    <property type="entry name" value="alpha/beta hydrolase"/>
    <property type="match status" value="1"/>
</dbReference>
<accession>A0A3L9Y2R2</accession>
<dbReference type="SUPFAM" id="SSF53474">
    <property type="entry name" value="alpha/beta-Hydrolases"/>
    <property type="match status" value="1"/>
</dbReference>
<dbReference type="PANTHER" id="PTHR43798">
    <property type="entry name" value="MONOACYLGLYCEROL LIPASE"/>
    <property type="match status" value="1"/>
</dbReference>
<dbReference type="InterPro" id="IPR000073">
    <property type="entry name" value="AB_hydrolase_1"/>
</dbReference>
<proteinExistence type="predicted"/>
<dbReference type="InterPro" id="IPR050266">
    <property type="entry name" value="AB_hydrolase_sf"/>
</dbReference>
<sequence length="303" mass="33079">MIWLLALLVLGVAGGWLVARLTQTDLATARTHMDGQLVQLSDGKTHFAWHGPENGRVMVCIHGLSTPSYVWNALIPHLTAQGYRVLTYDLYGRGLSDRVTGPQTREFFMRQLRDLLASQKIDGAVTLCGYSMGGTIATARVVEAPDQVSQLILVAAAGLRVELGWFADLTARLPLFGDWLHGVAGPVLMNWELARTSRTGDLATQMATRMQEDLRVEGTMAAILSATRNILSEDMAEDHRLVAQSGVPLLAIWGSEDQVIPIWSLGELSRLNPTAQQVKIDGADHRLVYSDAAQIAEAVEQSL</sequence>
<keyword evidence="3" id="KW-1185">Reference proteome</keyword>
<dbReference type="GO" id="GO:0016020">
    <property type="term" value="C:membrane"/>
    <property type="evidence" value="ECO:0007669"/>
    <property type="project" value="TreeGrafter"/>
</dbReference>
<protein>
    <submittedName>
        <fullName evidence="2">Alpha/beta fold hydrolase</fullName>
    </submittedName>
</protein>
<dbReference type="AlphaFoldDB" id="A0A3L9Y2R2"/>
<dbReference type="Proteomes" id="UP000281343">
    <property type="component" value="Unassembled WGS sequence"/>
</dbReference>
<keyword evidence="2" id="KW-0378">Hydrolase</keyword>
<dbReference type="PRINTS" id="PR00111">
    <property type="entry name" value="ABHYDROLASE"/>
</dbReference>
<evidence type="ECO:0000259" key="1">
    <source>
        <dbReference type="Pfam" id="PF00561"/>
    </source>
</evidence>
<feature type="domain" description="AB hydrolase-1" evidence="1">
    <location>
        <begin position="57"/>
        <end position="287"/>
    </location>
</feature>
<name>A0A3L9Y2R2_9RHOB</name>
<dbReference type="PANTHER" id="PTHR43798:SF33">
    <property type="entry name" value="HYDROLASE, PUTATIVE (AFU_ORTHOLOGUE AFUA_2G14860)-RELATED"/>
    <property type="match status" value="1"/>
</dbReference>
<dbReference type="OrthoDB" id="7267294at2"/>
<evidence type="ECO:0000313" key="3">
    <source>
        <dbReference type="Proteomes" id="UP000281343"/>
    </source>
</evidence>
<reference evidence="2 3" key="1">
    <citation type="submission" date="2018-10" db="EMBL/GenBank/DDBJ databases">
        <authorList>
            <person name="Jung H.S."/>
            <person name="Jeon C.O."/>
        </authorList>
    </citation>
    <scope>NUCLEOTIDE SEQUENCE [LARGE SCALE GENOMIC DNA]</scope>
    <source>
        <strain evidence="2 3">MA-7-27</strain>
    </source>
</reference>
<organism evidence="2 3">
    <name type="scientific">Rhodophyticola porphyridii</name>
    <dbReference type="NCBI Taxonomy" id="1852017"/>
    <lineage>
        <taxon>Bacteria</taxon>
        <taxon>Pseudomonadati</taxon>
        <taxon>Pseudomonadota</taxon>
        <taxon>Alphaproteobacteria</taxon>
        <taxon>Rhodobacterales</taxon>
        <taxon>Roseobacteraceae</taxon>
        <taxon>Rhodophyticola</taxon>
    </lineage>
</organism>